<dbReference type="Proteomes" id="UP000218231">
    <property type="component" value="Unassembled WGS sequence"/>
</dbReference>
<gene>
    <name evidence="5" type="ORF">WR25_19159</name>
</gene>
<dbReference type="OrthoDB" id="41362at2759"/>
<dbReference type="InterPro" id="IPR050627">
    <property type="entry name" value="Nitroreductase/BluB"/>
</dbReference>
<keyword evidence="2" id="KW-0285">Flavoprotein</keyword>
<dbReference type="GO" id="GO:0006570">
    <property type="term" value="P:tyrosine metabolic process"/>
    <property type="evidence" value="ECO:0007669"/>
    <property type="project" value="TreeGrafter"/>
</dbReference>
<comment type="similarity">
    <text evidence="1">Belongs to the nitroreductase family.</text>
</comment>
<evidence type="ECO:0000256" key="1">
    <source>
        <dbReference type="ARBA" id="ARBA00007118"/>
    </source>
</evidence>
<dbReference type="STRING" id="2018661.A0A2A2KH91"/>
<dbReference type="PANTHER" id="PTHR23026:SF90">
    <property type="entry name" value="IODOTYROSINE DEIODINASE 1"/>
    <property type="match status" value="1"/>
</dbReference>
<organism evidence="5 6">
    <name type="scientific">Diploscapter pachys</name>
    <dbReference type="NCBI Taxonomy" id="2018661"/>
    <lineage>
        <taxon>Eukaryota</taxon>
        <taxon>Metazoa</taxon>
        <taxon>Ecdysozoa</taxon>
        <taxon>Nematoda</taxon>
        <taxon>Chromadorea</taxon>
        <taxon>Rhabditida</taxon>
        <taxon>Rhabditina</taxon>
        <taxon>Rhabditomorpha</taxon>
        <taxon>Rhabditoidea</taxon>
        <taxon>Rhabditidae</taxon>
        <taxon>Diploscapter</taxon>
    </lineage>
</organism>
<dbReference type="GO" id="GO:0005886">
    <property type="term" value="C:plasma membrane"/>
    <property type="evidence" value="ECO:0007669"/>
    <property type="project" value="TreeGrafter"/>
</dbReference>
<protein>
    <recommendedName>
        <fullName evidence="7">Nitroreductase domain-containing protein</fullName>
    </recommendedName>
</protein>
<dbReference type="AlphaFoldDB" id="A0A2A2KH91"/>
<dbReference type="PANTHER" id="PTHR23026">
    <property type="entry name" value="NADPH NITROREDUCTASE"/>
    <property type="match status" value="1"/>
</dbReference>
<evidence type="ECO:0008006" key="7">
    <source>
        <dbReference type="Google" id="ProtNLM"/>
    </source>
</evidence>
<dbReference type="SUPFAM" id="SSF55469">
    <property type="entry name" value="FMN-dependent nitroreductase-like"/>
    <property type="match status" value="1"/>
</dbReference>
<keyword evidence="6" id="KW-1185">Reference proteome</keyword>
<keyword evidence="3" id="KW-0288">FMN</keyword>
<accession>A0A2A2KH91</accession>
<evidence type="ECO:0000313" key="6">
    <source>
        <dbReference type="Proteomes" id="UP000218231"/>
    </source>
</evidence>
<name>A0A2A2KH91_9BILA</name>
<dbReference type="EMBL" id="LIAE01008608">
    <property type="protein sequence ID" value="PAV73396.1"/>
    <property type="molecule type" value="Genomic_DNA"/>
</dbReference>
<proteinExistence type="inferred from homology"/>
<dbReference type="InterPro" id="IPR000415">
    <property type="entry name" value="Nitroreductase-like"/>
</dbReference>
<evidence type="ECO:0000256" key="2">
    <source>
        <dbReference type="ARBA" id="ARBA00022630"/>
    </source>
</evidence>
<sequence length="272" mass="31097">MFQVEFLVSPTPSRESHQKVDARFRDPIIDIEPARDLIRYIKNFTFESNAEVLVNVAITVTVIGFIAYQALSLVYPSGSGRVTRFQSMKNDKNKKETVDREVSENLYLDLHEHVVEKQIPFRTIKMSEEDTIKKSQLFYEQMKLRRHGASWVVDVSQLRDTWLRPYITDAPYIIVICYEIFKIGSNGEQERMMHINEISTAISIGILLTALQNVGLCSVVTSPLNAGPDICKILKRSHNEAVLLLLPVGYPAEDAQVPDLKRKPIEDITQLY</sequence>
<dbReference type="Gene3D" id="3.40.109.10">
    <property type="entry name" value="NADH Oxidase"/>
    <property type="match status" value="1"/>
</dbReference>
<evidence type="ECO:0000313" key="5">
    <source>
        <dbReference type="EMBL" id="PAV73396.1"/>
    </source>
</evidence>
<comment type="caution">
    <text evidence="5">The sequence shown here is derived from an EMBL/GenBank/DDBJ whole genome shotgun (WGS) entry which is preliminary data.</text>
</comment>
<dbReference type="GO" id="GO:0016491">
    <property type="term" value="F:oxidoreductase activity"/>
    <property type="evidence" value="ECO:0007669"/>
    <property type="project" value="UniProtKB-KW"/>
</dbReference>
<evidence type="ECO:0000256" key="4">
    <source>
        <dbReference type="ARBA" id="ARBA00023002"/>
    </source>
</evidence>
<keyword evidence="4" id="KW-0560">Oxidoreductase</keyword>
<evidence type="ECO:0000256" key="3">
    <source>
        <dbReference type="ARBA" id="ARBA00022643"/>
    </source>
</evidence>
<reference evidence="5 6" key="1">
    <citation type="journal article" date="2017" name="Curr. Biol.">
        <title>Genome architecture and evolution of a unichromosomal asexual nematode.</title>
        <authorList>
            <person name="Fradin H."/>
            <person name="Zegar C."/>
            <person name="Gutwein M."/>
            <person name="Lucas J."/>
            <person name="Kovtun M."/>
            <person name="Corcoran D."/>
            <person name="Baugh L.R."/>
            <person name="Kiontke K."/>
            <person name="Gunsalus K."/>
            <person name="Fitch D.H."/>
            <person name="Piano F."/>
        </authorList>
    </citation>
    <scope>NUCLEOTIDE SEQUENCE [LARGE SCALE GENOMIC DNA]</scope>
    <source>
        <strain evidence="5">PF1309</strain>
    </source>
</reference>